<comment type="function">
    <text evidence="1 8">The Vlp and Vsp proteins are antigenically distinct proteins, only one vlp or vsp gene is transcriptionally active at any one time. Switching between these genes is a mechanism of host immune response evasion.</text>
</comment>
<keyword evidence="5 8" id="KW-0564">Palmitate</keyword>
<evidence type="ECO:0000256" key="8">
    <source>
        <dbReference type="RuleBase" id="RU363105"/>
    </source>
</evidence>
<evidence type="ECO:0000256" key="3">
    <source>
        <dbReference type="ARBA" id="ARBA00022729"/>
    </source>
</evidence>
<keyword evidence="6 8" id="KW-0998">Cell outer membrane</keyword>
<evidence type="ECO:0000313" key="10">
    <source>
        <dbReference type="Proteomes" id="UP000019148"/>
    </source>
</evidence>
<dbReference type="AlphaFoldDB" id="W6TF29"/>
<dbReference type="EMBL" id="AZIT01000075">
    <property type="protein sequence ID" value="ETZ17257.1"/>
    <property type="molecule type" value="Genomic_DNA"/>
</dbReference>
<comment type="caution">
    <text evidence="9">The sequence shown here is derived from an EMBL/GenBank/DDBJ whole genome shotgun (WGS) entry which is preliminary data.</text>
</comment>
<keyword evidence="3" id="KW-0732">Signal</keyword>
<protein>
    <recommendedName>
        <fullName evidence="8">Variable large protein</fullName>
    </recommendedName>
</protein>
<dbReference type="SUPFAM" id="SSF74748">
    <property type="entry name" value="Variable surface antigen VlsE"/>
    <property type="match status" value="1"/>
</dbReference>
<evidence type="ECO:0000256" key="6">
    <source>
        <dbReference type="ARBA" id="ARBA00023237"/>
    </source>
</evidence>
<accession>W6TF29</accession>
<comment type="subcellular location">
    <subcellularLocation>
        <location evidence="2 8">Cell outer membrane</location>
        <topology evidence="2 8">Lipid-anchor</topology>
    </subcellularLocation>
</comment>
<evidence type="ECO:0000256" key="2">
    <source>
        <dbReference type="ARBA" id="ARBA00004459"/>
    </source>
</evidence>
<evidence type="ECO:0000256" key="1">
    <source>
        <dbReference type="ARBA" id="ARBA00003932"/>
    </source>
</evidence>
<evidence type="ECO:0000313" key="9">
    <source>
        <dbReference type="EMBL" id="ETZ17257.1"/>
    </source>
</evidence>
<keyword evidence="7 8" id="KW-0449">Lipoprotein</keyword>
<evidence type="ECO:0000256" key="5">
    <source>
        <dbReference type="ARBA" id="ARBA00023139"/>
    </source>
</evidence>
<proteinExistence type="predicted"/>
<evidence type="ECO:0000256" key="4">
    <source>
        <dbReference type="ARBA" id="ARBA00023136"/>
    </source>
</evidence>
<organism evidence="9 10">
    <name type="scientific">Borrelia duttonii CR2A</name>
    <dbReference type="NCBI Taxonomy" id="1432657"/>
    <lineage>
        <taxon>Bacteria</taxon>
        <taxon>Pseudomonadati</taxon>
        <taxon>Spirochaetota</taxon>
        <taxon>Spirochaetia</taxon>
        <taxon>Spirochaetales</taxon>
        <taxon>Borreliaceae</taxon>
        <taxon>Borrelia</taxon>
    </lineage>
</organism>
<sequence>MQAISVGSEGKSAKLAKNNAVNVTAVDAKRDAVLAGGIALRAMAKDGKFANGDDDADVSNAIKGVAVSAVIKALDTIDNRSKKDNRYRARECSGSDEN</sequence>
<dbReference type="GO" id="GO:0009279">
    <property type="term" value="C:cell outer membrane"/>
    <property type="evidence" value="ECO:0007669"/>
    <property type="project" value="UniProtKB-SubCell"/>
</dbReference>
<dbReference type="InterPro" id="IPR000680">
    <property type="entry name" value="Borrelia_lipo"/>
</dbReference>
<name>W6TF29_9SPIR</name>
<gene>
    <name evidence="9" type="ORF">BDCR2A_01819</name>
</gene>
<dbReference type="Proteomes" id="UP000019148">
    <property type="component" value="Unassembled WGS sequence"/>
</dbReference>
<dbReference type="PATRIC" id="fig|1432657.3.peg.1711"/>
<reference evidence="9 10" key="1">
    <citation type="submission" date="2013-12" db="EMBL/GenBank/DDBJ databases">
        <title>Comparative genomics of relapsing fever spirochetes.</title>
        <authorList>
            <person name="Schwan T.G."/>
            <person name="Raffel S.J."/>
            <person name="Porcella S.F."/>
        </authorList>
    </citation>
    <scope>NUCLEOTIDE SEQUENCE [LARGE SCALE GENOMIC DNA]</scope>
    <source>
        <strain evidence="9 10">CR2A</strain>
    </source>
</reference>
<evidence type="ECO:0000256" key="7">
    <source>
        <dbReference type="ARBA" id="ARBA00023288"/>
    </source>
</evidence>
<dbReference type="Pfam" id="PF00921">
    <property type="entry name" value="Lipoprotein_2"/>
    <property type="match status" value="1"/>
</dbReference>
<keyword evidence="4 8" id="KW-0472">Membrane</keyword>